<gene>
    <name evidence="1" type="ORF">CLUMA_CG003698</name>
</gene>
<sequence>MNSFEEDDRRRLIFCINNLSVGYVKSIIRLYNSNFEVTSFNDIHVTQFSNTCSIWCQNELSALIAIDAEFNKAKNHQKKRLRKINRKRNV</sequence>
<name>A0A1J1HR03_9DIPT</name>
<dbReference type="Proteomes" id="UP000183832">
    <property type="component" value="Unassembled WGS sequence"/>
</dbReference>
<protein>
    <submittedName>
        <fullName evidence="1">CLUMA_CG003698, isoform A</fullName>
    </submittedName>
</protein>
<organism evidence="1 2">
    <name type="scientific">Clunio marinus</name>
    <dbReference type="NCBI Taxonomy" id="568069"/>
    <lineage>
        <taxon>Eukaryota</taxon>
        <taxon>Metazoa</taxon>
        <taxon>Ecdysozoa</taxon>
        <taxon>Arthropoda</taxon>
        <taxon>Hexapoda</taxon>
        <taxon>Insecta</taxon>
        <taxon>Pterygota</taxon>
        <taxon>Neoptera</taxon>
        <taxon>Endopterygota</taxon>
        <taxon>Diptera</taxon>
        <taxon>Nematocera</taxon>
        <taxon>Chironomoidea</taxon>
        <taxon>Chironomidae</taxon>
        <taxon>Clunio</taxon>
    </lineage>
</organism>
<evidence type="ECO:0000313" key="2">
    <source>
        <dbReference type="Proteomes" id="UP000183832"/>
    </source>
</evidence>
<dbReference type="AlphaFoldDB" id="A0A1J1HR03"/>
<evidence type="ECO:0000313" key="1">
    <source>
        <dbReference type="EMBL" id="CRK89970.1"/>
    </source>
</evidence>
<accession>A0A1J1HR03</accession>
<keyword evidence="2" id="KW-1185">Reference proteome</keyword>
<dbReference type="EMBL" id="CVRI01000015">
    <property type="protein sequence ID" value="CRK89970.1"/>
    <property type="molecule type" value="Genomic_DNA"/>
</dbReference>
<reference evidence="1 2" key="1">
    <citation type="submission" date="2015-04" db="EMBL/GenBank/DDBJ databases">
        <authorList>
            <person name="Syromyatnikov M.Y."/>
            <person name="Popov V.N."/>
        </authorList>
    </citation>
    <scope>NUCLEOTIDE SEQUENCE [LARGE SCALE GENOMIC DNA]</scope>
</reference>
<proteinExistence type="predicted"/>